<dbReference type="Proteomes" id="UP000548476">
    <property type="component" value="Unassembled WGS sequence"/>
</dbReference>
<comment type="subcellular location">
    <subcellularLocation>
        <location evidence="1">Cell membrane</location>
        <topology evidence="1">Peripheral membrane protein</topology>
    </subcellularLocation>
</comment>
<dbReference type="PROSITE" id="PS50893">
    <property type="entry name" value="ABC_TRANSPORTER_2"/>
    <property type="match status" value="1"/>
</dbReference>
<dbReference type="Gene3D" id="3.40.50.300">
    <property type="entry name" value="P-loop containing nucleotide triphosphate hydrolases"/>
    <property type="match status" value="1"/>
</dbReference>
<keyword evidence="7 11" id="KW-0067">ATP-binding</keyword>
<dbReference type="GO" id="GO:0005524">
    <property type="term" value="F:ATP binding"/>
    <property type="evidence" value="ECO:0007669"/>
    <property type="project" value="UniProtKB-KW"/>
</dbReference>
<keyword evidence="3" id="KW-0813">Transport</keyword>
<dbReference type="InterPro" id="IPR050388">
    <property type="entry name" value="ABC_Ni/Peptide_Import"/>
</dbReference>
<dbReference type="GO" id="GO:0015833">
    <property type="term" value="P:peptide transport"/>
    <property type="evidence" value="ECO:0007669"/>
    <property type="project" value="InterPro"/>
</dbReference>
<dbReference type="PROSITE" id="PS00211">
    <property type="entry name" value="ABC_TRANSPORTER_1"/>
    <property type="match status" value="1"/>
</dbReference>
<evidence type="ECO:0000256" key="1">
    <source>
        <dbReference type="ARBA" id="ARBA00004202"/>
    </source>
</evidence>
<organism evidence="11 12">
    <name type="scientific">Phytomonospora endophytica</name>
    <dbReference type="NCBI Taxonomy" id="714109"/>
    <lineage>
        <taxon>Bacteria</taxon>
        <taxon>Bacillati</taxon>
        <taxon>Actinomycetota</taxon>
        <taxon>Actinomycetes</taxon>
        <taxon>Micromonosporales</taxon>
        <taxon>Micromonosporaceae</taxon>
        <taxon>Phytomonospora</taxon>
    </lineage>
</organism>
<dbReference type="InterPro" id="IPR017871">
    <property type="entry name" value="ABC_transporter-like_CS"/>
</dbReference>
<dbReference type="SUPFAM" id="SSF52540">
    <property type="entry name" value="P-loop containing nucleoside triphosphate hydrolases"/>
    <property type="match status" value="1"/>
</dbReference>
<keyword evidence="5" id="KW-0997">Cell inner membrane</keyword>
<dbReference type="InterPro" id="IPR003593">
    <property type="entry name" value="AAA+_ATPase"/>
</dbReference>
<dbReference type="GO" id="GO:0005886">
    <property type="term" value="C:plasma membrane"/>
    <property type="evidence" value="ECO:0007669"/>
    <property type="project" value="UniProtKB-SubCell"/>
</dbReference>
<name>A0A841FKW8_9ACTN</name>
<dbReference type="PANTHER" id="PTHR43297:SF14">
    <property type="entry name" value="ATPASE AAA-TYPE CORE DOMAIN-CONTAINING PROTEIN"/>
    <property type="match status" value="1"/>
</dbReference>
<dbReference type="CDD" id="cd03257">
    <property type="entry name" value="ABC_NikE_OppD_transporters"/>
    <property type="match status" value="1"/>
</dbReference>
<keyword evidence="12" id="KW-1185">Reference proteome</keyword>
<dbReference type="FunFam" id="3.40.50.300:FF:000016">
    <property type="entry name" value="Oligopeptide ABC transporter ATP-binding component"/>
    <property type="match status" value="1"/>
</dbReference>
<sequence>MTEPILSVRDLSIMYTTGRKTGVTAAADVSFDLYPGQSMALVGESGCGKTTLGLGLLRLLPRLGKVSSGEIVYRFKDGMSLDILRLGKEDLRKFRWHEAAMVFQGAMNSFNPVLRIGEHFTDTLRSHEGGERRLTRADIAERAAELLRMVRLEPARVLRSFPHELSGGMKQRILIALALALEPQVLVLDEPTTALDILTQRSIVEQLHELRERLGFAMVFITHDLGLAAELADRVATMYAGRIIETGTAEDVFYEPRHPYTVGLIKAVPPVVGDLPELSSIPGSPPSLADLPSGCSFHPRCGYVRDECTGTRPELTVLTERALDEGHAAACLRAGEIEYTRKVVASA</sequence>
<evidence type="ECO:0000256" key="9">
    <source>
        <dbReference type="ARBA" id="ARBA00023136"/>
    </source>
</evidence>
<dbReference type="SMART" id="SM00382">
    <property type="entry name" value="AAA"/>
    <property type="match status" value="1"/>
</dbReference>
<gene>
    <name evidence="11" type="ORF">HNR73_004679</name>
</gene>
<dbReference type="NCBIfam" id="TIGR01727">
    <property type="entry name" value="oligo_HPY"/>
    <property type="match status" value="1"/>
</dbReference>
<dbReference type="InterPro" id="IPR027417">
    <property type="entry name" value="P-loop_NTPase"/>
</dbReference>
<evidence type="ECO:0000256" key="3">
    <source>
        <dbReference type="ARBA" id="ARBA00022448"/>
    </source>
</evidence>
<accession>A0A841FKW8</accession>
<evidence type="ECO:0000256" key="8">
    <source>
        <dbReference type="ARBA" id="ARBA00022967"/>
    </source>
</evidence>
<dbReference type="InterPro" id="IPR013563">
    <property type="entry name" value="Oligopep_ABC_C"/>
</dbReference>
<dbReference type="RefSeq" id="WP_184789645.1">
    <property type="nucleotide sequence ID" value="NZ_BONT01000058.1"/>
</dbReference>
<proteinExistence type="inferred from homology"/>
<keyword evidence="6" id="KW-0547">Nucleotide-binding</keyword>
<comment type="caution">
    <text evidence="11">The sequence shown here is derived from an EMBL/GenBank/DDBJ whole genome shotgun (WGS) entry which is preliminary data.</text>
</comment>
<keyword evidence="4" id="KW-1003">Cell membrane</keyword>
<evidence type="ECO:0000256" key="7">
    <source>
        <dbReference type="ARBA" id="ARBA00022840"/>
    </source>
</evidence>
<dbReference type="PANTHER" id="PTHR43297">
    <property type="entry name" value="OLIGOPEPTIDE TRANSPORT ATP-BINDING PROTEIN APPD"/>
    <property type="match status" value="1"/>
</dbReference>
<evidence type="ECO:0000256" key="6">
    <source>
        <dbReference type="ARBA" id="ARBA00022741"/>
    </source>
</evidence>
<reference evidence="11 12" key="1">
    <citation type="submission" date="2020-08" db="EMBL/GenBank/DDBJ databases">
        <title>Genomic Encyclopedia of Type Strains, Phase IV (KMG-IV): sequencing the most valuable type-strain genomes for metagenomic binning, comparative biology and taxonomic classification.</title>
        <authorList>
            <person name="Goeker M."/>
        </authorList>
    </citation>
    <scope>NUCLEOTIDE SEQUENCE [LARGE SCALE GENOMIC DNA]</scope>
    <source>
        <strain evidence="11 12">YIM 65646</strain>
    </source>
</reference>
<dbReference type="Pfam" id="PF08352">
    <property type="entry name" value="oligo_HPY"/>
    <property type="match status" value="1"/>
</dbReference>
<dbReference type="EMBL" id="JACHGT010000010">
    <property type="protein sequence ID" value="MBB6036806.1"/>
    <property type="molecule type" value="Genomic_DNA"/>
</dbReference>
<dbReference type="InterPro" id="IPR003439">
    <property type="entry name" value="ABC_transporter-like_ATP-bd"/>
</dbReference>
<comment type="similarity">
    <text evidence="2">Belongs to the ABC transporter superfamily.</text>
</comment>
<dbReference type="AlphaFoldDB" id="A0A841FKW8"/>
<keyword evidence="9" id="KW-0472">Membrane</keyword>
<protein>
    <submittedName>
        <fullName evidence="11">Peptide/nickel transport system ATP-binding protein</fullName>
    </submittedName>
</protein>
<evidence type="ECO:0000256" key="4">
    <source>
        <dbReference type="ARBA" id="ARBA00022475"/>
    </source>
</evidence>
<evidence type="ECO:0000313" key="11">
    <source>
        <dbReference type="EMBL" id="MBB6036806.1"/>
    </source>
</evidence>
<feature type="domain" description="ABC transporter" evidence="10">
    <location>
        <begin position="8"/>
        <end position="265"/>
    </location>
</feature>
<dbReference type="GO" id="GO:0016887">
    <property type="term" value="F:ATP hydrolysis activity"/>
    <property type="evidence" value="ECO:0007669"/>
    <property type="project" value="InterPro"/>
</dbReference>
<dbReference type="Pfam" id="PF00005">
    <property type="entry name" value="ABC_tran"/>
    <property type="match status" value="1"/>
</dbReference>
<evidence type="ECO:0000313" key="12">
    <source>
        <dbReference type="Proteomes" id="UP000548476"/>
    </source>
</evidence>
<evidence type="ECO:0000256" key="2">
    <source>
        <dbReference type="ARBA" id="ARBA00005417"/>
    </source>
</evidence>
<evidence type="ECO:0000256" key="5">
    <source>
        <dbReference type="ARBA" id="ARBA00022519"/>
    </source>
</evidence>
<keyword evidence="8" id="KW-1278">Translocase</keyword>
<evidence type="ECO:0000259" key="10">
    <source>
        <dbReference type="PROSITE" id="PS50893"/>
    </source>
</evidence>